<protein>
    <recommendedName>
        <fullName evidence="2">histidine kinase</fullName>
        <ecNumber evidence="2">2.7.13.3</ecNumber>
    </recommendedName>
</protein>
<dbReference type="InterPro" id="IPR004358">
    <property type="entry name" value="Sig_transdc_His_kin-like_C"/>
</dbReference>
<dbReference type="SUPFAM" id="SSF47384">
    <property type="entry name" value="Homodimeric domain of signal transducing histidine kinase"/>
    <property type="match status" value="1"/>
</dbReference>
<evidence type="ECO:0000313" key="8">
    <source>
        <dbReference type="EMBL" id="MBC8433005.1"/>
    </source>
</evidence>
<dbReference type="InterPro" id="IPR005467">
    <property type="entry name" value="His_kinase_dom"/>
</dbReference>
<feature type="modified residue" description="4-aspartylphosphate" evidence="4">
    <location>
        <position position="57"/>
    </location>
</feature>
<dbReference type="SUPFAM" id="SSF55874">
    <property type="entry name" value="ATPase domain of HSP90 chaperone/DNA topoisomerase II/histidine kinase"/>
    <property type="match status" value="1"/>
</dbReference>
<feature type="domain" description="Histidine kinase" evidence="5">
    <location>
        <begin position="298"/>
        <end position="516"/>
    </location>
</feature>
<dbReference type="InterPro" id="IPR000014">
    <property type="entry name" value="PAS"/>
</dbReference>
<dbReference type="EMBL" id="JACNIG010000261">
    <property type="protein sequence ID" value="MBC8433005.1"/>
    <property type="molecule type" value="Genomic_DNA"/>
</dbReference>
<dbReference type="Pfam" id="PF00989">
    <property type="entry name" value="PAS"/>
    <property type="match status" value="1"/>
</dbReference>
<reference evidence="8 9" key="1">
    <citation type="submission" date="2020-08" db="EMBL/GenBank/DDBJ databases">
        <title>Bridging the membrane lipid divide: bacteria of the FCB group superphylum have the potential to synthesize archaeal ether lipids.</title>
        <authorList>
            <person name="Villanueva L."/>
            <person name="Von Meijenfeldt F.A.B."/>
            <person name="Westbye A.B."/>
            <person name="Yadav S."/>
            <person name="Hopmans E.C."/>
            <person name="Dutilh B.E."/>
            <person name="Sinninghe Damste J.S."/>
        </authorList>
    </citation>
    <scope>NUCLEOTIDE SEQUENCE [LARGE SCALE GENOMIC DNA]</scope>
    <source>
        <strain evidence="8">NIOZ-UU17</strain>
    </source>
</reference>
<name>A0A8J6P655_9BACT</name>
<dbReference type="SMART" id="SM00388">
    <property type="entry name" value="HisKA"/>
    <property type="match status" value="1"/>
</dbReference>
<accession>A0A8J6P655</accession>
<dbReference type="Gene3D" id="1.10.287.130">
    <property type="match status" value="1"/>
</dbReference>
<dbReference type="Gene3D" id="3.30.565.10">
    <property type="entry name" value="Histidine kinase-like ATPase, C-terminal domain"/>
    <property type="match status" value="1"/>
</dbReference>
<dbReference type="InterPro" id="IPR003661">
    <property type="entry name" value="HisK_dim/P_dom"/>
</dbReference>
<dbReference type="AlphaFoldDB" id="A0A8J6P655"/>
<dbReference type="InterPro" id="IPR011006">
    <property type="entry name" value="CheY-like_superfamily"/>
</dbReference>
<evidence type="ECO:0000259" key="7">
    <source>
        <dbReference type="PROSITE" id="PS50112"/>
    </source>
</evidence>
<dbReference type="SMART" id="SM00448">
    <property type="entry name" value="REC"/>
    <property type="match status" value="1"/>
</dbReference>
<dbReference type="SUPFAM" id="SSF52172">
    <property type="entry name" value="CheY-like"/>
    <property type="match status" value="1"/>
</dbReference>
<dbReference type="SUPFAM" id="SSF55785">
    <property type="entry name" value="PYP-like sensor domain (PAS domain)"/>
    <property type="match status" value="1"/>
</dbReference>
<dbReference type="Pfam" id="PF00512">
    <property type="entry name" value="HisKA"/>
    <property type="match status" value="1"/>
</dbReference>
<organism evidence="8 9">
    <name type="scientific">Candidatus Desulfatibia vada</name>
    <dbReference type="NCBI Taxonomy" id="2841696"/>
    <lineage>
        <taxon>Bacteria</taxon>
        <taxon>Pseudomonadati</taxon>
        <taxon>Thermodesulfobacteriota</taxon>
        <taxon>Desulfobacteria</taxon>
        <taxon>Desulfobacterales</taxon>
        <taxon>Desulfobacterales incertae sedis</taxon>
        <taxon>Candidatus Desulfatibia</taxon>
    </lineage>
</organism>
<dbReference type="Pfam" id="PF02518">
    <property type="entry name" value="HATPase_c"/>
    <property type="match status" value="1"/>
</dbReference>
<feature type="domain" description="PAS" evidence="7">
    <location>
        <begin position="157"/>
        <end position="223"/>
    </location>
</feature>
<dbReference type="NCBIfam" id="TIGR00229">
    <property type="entry name" value="sensory_box"/>
    <property type="match status" value="1"/>
</dbReference>
<feature type="domain" description="Response regulatory" evidence="6">
    <location>
        <begin position="8"/>
        <end position="122"/>
    </location>
</feature>
<evidence type="ECO:0000259" key="6">
    <source>
        <dbReference type="PROSITE" id="PS50110"/>
    </source>
</evidence>
<evidence type="ECO:0000256" key="3">
    <source>
        <dbReference type="ARBA" id="ARBA00022553"/>
    </source>
</evidence>
<dbReference type="GO" id="GO:0006355">
    <property type="term" value="P:regulation of DNA-templated transcription"/>
    <property type="evidence" value="ECO:0007669"/>
    <property type="project" value="InterPro"/>
</dbReference>
<dbReference type="PRINTS" id="PR00344">
    <property type="entry name" value="BCTRLSENSOR"/>
</dbReference>
<evidence type="ECO:0000256" key="1">
    <source>
        <dbReference type="ARBA" id="ARBA00000085"/>
    </source>
</evidence>
<dbReference type="EC" id="2.7.13.3" evidence="2"/>
<dbReference type="PROSITE" id="PS50109">
    <property type="entry name" value="HIS_KIN"/>
    <property type="match status" value="1"/>
</dbReference>
<dbReference type="PROSITE" id="PS50110">
    <property type="entry name" value="RESPONSE_REGULATORY"/>
    <property type="match status" value="1"/>
</dbReference>
<dbReference type="SMART" id="SM00387">
    <property type="entry name" value="HATPase_c"/>
    <property type="match status" value="1"/>
</dbReference>
<proteinExistence type="predicted"/>
<dbReference type="Pfam" id="PF00072">
    <property type="entry name" value="Response_reg"/>
    <property type="match status" value="1"/>
</dbReference>
<dbReference type="InterPro" id="IPR036890">
    <property type="entry name" value="HATPase_C_sf"/>
</dbReference>
<dbReference type="InterPro" id="IPR003594">
    <property type="entry name" value="HATPase_dom"/>
</dbReference>
<dbReference type="PROSITE" id="PS50112">
    <property type="entry name" value="PAS"/>
    <property type="match status" value="1"/>
</dbReference>
<dbReference type="InterPro" id="IPR035965">
    <property type="entry name" value="PAS-like_dom_sf"/>
</dbReference>
<dbReference type="SMART" id="SM00091">
    <property type="entry name" value="PAS"/>
    <property type="match status" value="1"/>
</dbReference>
<dbReference type="CDD" id="cd00130">
    <property type="entry name" value="PAS"/>
    <property type="match status" value="1"/>
</dbReference>
<dbReference type="PANTHER" id="PTHR43547">
    <property type="entry name" value="TWO-COMPONENT HISTIDINE KINASE"/>
    <property type="match status" value="1"/>
</dbReference>
<dbReference type="CDD" id="cd00082">
    <property type="entry name" value="HisKA"/>
    <property type="match status" value="1"/>
</dbReference>
<dbReference type="PANTHER" id="PTHR43547:SF2">
    <property type="entry name" value="HYBRID SIGNAL TRANSDUCTION HISTIDINE KINASE C"/>
    <property type="match status" value="1"/>
</dbReference>
<evidence type="ECO:0000259" key="5">
    <source>
        <dbReference type="PROSITE" id="PS50109"/>
    </source>
</evidence>
<dbReference type="InterPro" id="IPR013767">
    <property type="entry name" value="PAS_fold"/>
</dbReference>
<comment type="catalytic activity">
    <reaction evidence="1">
        <text>ATP + protein L-histidine = ADP + protein N-phospho-L-histidine.</text>
        <dbReference type="EC" id="2.7.13.3"/>
    </reaction>
</comment>
<dbReference type="Gene3D" id="3.40.50.2300">
    <property type="match status" value="1"/>
</dbReference>
<dbReference type="Proteomes" id="UP000605201">
    <property type="component" value="Unassembled WGS sequence"/>
</dbReference>
<keyword evidence="3 4" id="KW-0597">Phosphoprotein</keyword>
<comment type="caution">
    <text evidence="8">The sequence shown here is derived from an EMBL/GenBank/DDBJ whole genome shotgun (WGS) entry which is preliminary data.</text>
</comment>
<evidence type="ECO:0000313" key="9">
    <source>
        <dbReference type="Proteomes" id="UP000605201"/>
    </source>
</evidence>
<evidence type="ECO:0000256" key="4">
    <source>
        <dbReference type="PROSITE-ProRule" id="PRU00169"/>
    </source>
</evidence>
<dbReference type="InterPro" id="IPR001789">
    <property type="entry name" value="Sig_transdc_resp-reg_receiver"/>
</dbReference>
<gene>
    <name evidence="8" type="ORF">H8D96_13925</name>
</gene>
<dbReference type="InterPro" id="IPR036097">
    <property type="entry name" value="HisK_dim/P_sf"/>
</dbReference>
<dbReference type="Gene3D" id="3.30.450.20">
    <property type="entry name" value="PAS domain"/>
    <property type="match status" value="1"/>
</dbReference>
<dbReference type="GO" id="GO:0000155">
    <property type="term" value="F:phosphorelay sensor kinase activity"/>
    <property type="evidence" value="ECO:0007669"/>
    <property type="project" value="InterPro"/>
</dbReference>
<sequence length="519" mass="58000">MNREKDWKVLFIDDDEGIRKVISIALEDVGYNMLTAADGQKGIELCQKHSPQIIITDIRMPGMDGIEVLKSIKKTDPDKEVIVTTGFGEIEYAIQALQLDASDFITKPINDSALQVALERAKQRYNTRKELKDYTALIEERWMSTAEELAKLINFQEKLIESSIDGIAGCDKDGKIIVFNKSMEQMLGYDSQKAIGKKFISQLFEKGKWEALEEKIYSEEHGGKNRLLLYETYLISKAKIEIPVQLSAAALVRENKEIGVVAFFRDLRKIRRLEQEFADQARLLHQDKMISLGKLSASVVHEINNPLTGVLNYIRLMIKILGRDSFSAEQIQKFNKYLGLMESEVGHCSDIVSSLLAFARKSELEFGEVNIKDLLQKCLILSDHKLTLQNIQINTVLYSEIPKVTGDFNQLQQCILNLIFNAADAMPEGGLLTIESSFHPESRLVKIMVADTGCGIAPKDLPKIFDPFFSTKEEGKGLGLGLSVAYGIIARHKGVIEAKSEPGKGTVLTITLPVNAKGA</sequence>
<evidence type="ECO:0000256" key="2">
    <source>
        <dbReference type="ARBA" id="ARBA00012438"/>
    </source>
</evidence>